<proteinExistence type="inferred from homology"/>
<reference evidence="13 14" key="1">
    <citation type="submission" date="2015-06" db="EMBL/GenBank/DDBJ databases">
        <title>Comparative genome analysis of nirS-carrying Bradyrhizobium sp. strains.</title>
        <authorList>
            <person name="Ishii S."/>
            <person name="Jang J."/>
            <person name="Nishizawa T."/>
            <person name="Senoo K."/>
        </authorList>
    </citation>
    <scope>NUCLEOTIDE SEQUENCE [LARGE SCALE GENOMIC DNA]</scope>
    <source>
        <strain evidence="13 14">TSA1</strain>
    </source>
</reference>
<dbReference type="Gene3D" id="2.40.440.10">
    <property type="entry name" value="L,D-transpeptidase catalytic domain-like"/>
    <property type="match status" value="1"/>
</dbReference>
<comment type="caution">
    <text evidence="13">The sequence shown here is derived from an EMBL/GenBank/DDBJ whole genome shotgun (WGS) entry which is preliminary data.</text>
</comment>
<evidence type="ECO:0000313" key="13">
    <source>
        <dbReference type="EMBL" id="PIT01205.1"/>
    </source>
</evidence>
<feature type="active site" description="Proton donor/acceptor" evidence="9">
    <location>
        <position position="207"/>
    </location>
</feature>
<keyword evidence="4" id="KW-0808">Transferase</keyword>
<dbReference type="Pfam" id="PF03734">
    <property type="entry name" value="YkuD"/>
    <property type="match status" value="1"/>
</dbReference>
<evidence type="ECO:0000256" key="5">
    <source>
        <dbReference type="ARBA" id="ARBA00022801"/>
    </source>
</evidence>
<protein>
    <recommendedName>
        <fullName evidence="12">L,D-TPase catalytic domain-containing protein</fullName>
    </recommendedName>
</protein>
<dbReference type="InterPro" id="IPR005490">
    <property type="entry name" value="LD_TPept_cat_dom"/>
</dbReference>
<dbReference type="PROSITE" id="PS52029">
    <property type="entry name" value="LD_TPASE"/>
    <property type="match status" value="1"/>
</dbReference>
<dbReference type="GO" id="GO:0005576">
    <property type="term" value="C:extracellular region"/>
    <property type="evidence" value="ECO:0007669"/>
    <property type="project" value="TreeGrafter"/>
</dbReference>
<keyword evidence="11" id="KW-0472">Membrane</keyword>
<feature type="region of interest" description="Disordered" evidence="10">
    <location>
        <begin position="252"/>
        <end position="294"/>
    </location>
</feature>
<feature type="active site" description="Nucleophile" evidence="9">
    <location>
        <position position="223"/>
    </location>
</feature>
<dbReference type="UniPathway" id="UPA00219"/>
<dbReference type="SUPFAM" id="SSF141523">
    <property type="entry name" value="L,D-transpeptidase catalytic domain-like"/>
    <property type="match status" value="1"/>
</dbReference>
<evidence type="ECO:0000259" key="12">
    <source>
        <dbReference type="PROSITE" id="PS52029"/>
    </source>
</evidence>
<dbReference type="CDD" id="cd16913">
    <property type="entry name" value="YkuD_like"/>
    <property type="match status" value="1"/>
</dbReference>
<dbReference type="EMBL" id="LFJC01000003">
    <property type="protein sequence ID" value="PIT01205.1"/>
    <property type="molecule type" value="Genomic_DNA"/>
</dbReference>
<dbReference type="PANTHER" id="PTHR30582:SF24">
    <property type="entry name" value="L,D-TRANSPEPTIDASE ERFK_SRFK-RELATED"/>
    <property type="match status" value="1"/>
</dbReference>
<dbReference type="RefSeq" id="WP_100176422.1">
    <property type="nucleotide sequence ID" value="NZ_LFJC01000003.1"/>
</dbReference>
<comment type="similarity">
    <text evidence="2">Belongs to the YkuD family.</text>
</comment>
<feature type="transmembrane region" description="Helical" evidence="11">
    <location>
        <begin position="12"/>
        <end position="38"/>
    </location>
</feature>
<dbReference type="PANTHER" id="PTHR30582">
    <property type="entry name" value="L,D-TRANSPEPTIDASE"/>
    <property type="match status" value="1"/>
</dbReference>
<keyword evidence="6 9" id="KW-0133">Cell shape</keyword>
<evidence type="ECO:0000256" key="1">
    <source>
        <dbReference type="ARBA" id="ARBA00004752"/>
    </source>
</evidence>
<gene>
    <name evidence="13" type="ORF">TSA1_10890</name>
</gene>
<evidence type="ECO:0000256" key="10">
    <source>
        <dbReference type="SAM" id="MobiDB-lite"/>
    </source>
</evidence>
<evidence type="ECO:0000256" key="6">
    <source>
        <dbReference type="ARBA" id="ARBA00022960"/>
    </source>
</evidence>
<dbReference type="InterPro" id="IPR050979">
    <property type="entry name" value="LD-transpeptidase"/>
</dbReference>
<dbReference type="GO" id="GO:0071972">
    <property type="term" value="F:peptidoglycan L,D-transpeptidase activity"/>
    <property type="evidence" value="ECO:0007669"/>
    <property type="project" value="TreeGrafter"/>
</dbReference>
<dbReference type="InterPro" id="IPR038063">
    <property type="entry name" value="Transpep_catalytic_dom"/>
</dbReference>
<keyword evidence="14" id="KW-1185">Reference proteome</keyword>
<dbReference type="GO" id="GO:0018104">
    <property type="term" value="P:peptidoglycan-protein cross-linking"/>
    <property type="evidence" value="ECO:0007669"/>
    <property type="project" value="TreeGrafter"/>
</dbReference>
<dbReference type="Proteomes" id="UP000228930">
    <property type="component" value="Unassembled WGS sequence"/>
</dbReference>
<sequence>MAKRAKAKRGKAETLAIPVAARVAIGAVAVAALGYGVLSGPANVQPARKPSAQEVRASSSPVYVAPPVHAAAAAPAPAAAPIPTPAPAPLAEPPKADADAPGALVRQVVDYASRQAPGTVIIDTGNTFLYLVLNDRQAMRYGIGVGREGFTWSGEQTVARKAEWPDWHPPTEMIGRQPYLPRFMAGGPGNPLGARAMYLGETEYRIHGTNNPNTIGKRVSSGCIRLTNDDVTDLYERVKVGAKVIVLPASARRPTQGTPADAAFRLPDPGSPSKRFSAANAQLLSPGPRVAEAQ</sequence>
<evidence type="ECO:0000256" key="3">
    <source>
        <dbReference type="ARBA" id="ARBA00022676"/>
    </source>
</evidence>
<evidence type="ECO:0000256" key="4">
    <source>
        <dbReference type="ARBA" id="ARBA00022679"/>
    </source>
</evidence>
<dbReference type="GO" id="GO:0016757">
    <property type="term" value="F:glycosyltransferase activity"/>
    <property type="evidence" value="ECO:0007669"/>
    <property type="project" value="UniProtKB-KW"/>
</dbReference>
<feature type="domain" description="L,D-TPase catalytic" evidence="12">
    <location>
        <begin position="118"/>
        <end position="247"/>
    </location>
</feature>
<keyword evidence="7 9" id="KW-0573">Peptidoglycan synthesis</keyword>
<evidence type="ECO:0000313" key="14">
    <source>
        <dbReference type="Proteomes" id="UP000228930"/>
    </source>
</evidence>
<evidence type="ECO:0000256" key="7">
    <source>
        <dbReference type="ARBA" id="ARBA00022984"/>
    </source>
</evidence>
<evidence type="ECO:0000256" key="9">
    <source>
        <dbReference type="PROSITE-ProRule" id="PRU01373"/>
    </source>
</evidence>
<keyword evidence="5" id="KW-0378">Hydrolase</keyword>
<keyword evidence="3" id="KW-0328">Glycosyltransferase</keyword>
<keyword evidence="11" id="KW-1133">Transmembrane helix</keyword>
<dbReference type="GO" id="GO:0071555">
    <property type="term" value="P:cell wall organization"/>
    <property type="evidence" value="ECO:0007669"/>
    <property type="project" value="UniProtKB-UniRule"/>
</dbReference>
<comment type="pathway">
    <text evidence="1 9">Cell wall biogenesis; peptidoglycan biosynthesis.</text>
</comment>
<name>A0A2M6U9F0_9BRAD</name>
<dbReference type="AlphaFoldDB" id="A0A2M6U9F0"/>
<dbReference type="FunFam" id="2.40.440.10:FF:000002">
    <property type="entry name" value="L,D-transpeptidase ErfK/SrfK"/>
    <property type="match status" value="1"/>
</dbReference>
<dbReference type="GO" id="GO:0008360">
    <property type="term" value="P:regulation of cell shape"/>
    <property type="evidence" value="ECO:0007669"/>
    <property type="project" value="UniProtKB-UniRule"/>
</dbReference>
<keyword evidence="11" id="KW-0812">Transmembrane</keyword>
<organism evidence="13 14">
    <name type="scientific">Bradyrhizobium nitroreducens</name>
    <dbReference type="NCBI Taxonomy" id="709803"/>
    <lineage>
        <taxon>Bacteria</taxon>
        <taxon>Pseudomonadati</taxon>
        <taxon>Pseudomonadota</taxon>
        <taxon>Alphaproteobacteria</taxon>
        <taxon>Hyphomicrobiales</taxon>
        <taxon>Nitrobacteraceae</taxon>
        <taxon>Bradyrhizobium</taxon>
    </lineage>
</organism>
<accession>A0A2M6U9F0</accession>
<evidence type="ECO:0000256" key="8">
    <source>
        <dbReference type="ARBA" id="ARBA00023316"/>
    </source>
</evidence>
<keyword evidence="8 9" id="KW-0961">Cell wall biogenesis/degradation</keyword>
<evidence type="ECO:0000256" key="2">
    <source>
        <dbReference type="ARBA" id="ARBA00005992"/>
    </source>
</evidence>
<evidence type="ECO:0000256" key="11">
    <source>
        <dbReference type="SAM" id="Phobius"/>
    </source>
</evidence>